<feature type="domain" description="DUF4261" evidence="1">
    <location>
        <begin position="200"/>
        <end position="269"/>
    </location>
</feature>
<dbReference type="Proteomes" id="UP000193077">
    <property type="component" value="Unassembled WGS sequence"/>
</dbReference>
<dbReference type="AlphaFoldDB" id="A0A1Y5TI57"/>
<dbReference type="Pfam" id="PF14080">
    <property type="entry name" value="DUF4261"/>
    <property type="match status" value="1"/>
</dbReference>
<evidence type="ECO:0000259" key="1">
    <source>
        <dbReference type="Pfam" id="PF14080"/>
    </source>
</evidence>
<dbReference type="RefSeq" id="WP_085797143.1">
    <property type="nucleotide sequence ID" value="NZ_FWFO01000003.1"/>
</dbReference>
<sequence>MTSDKDELRFSVDILLSEPLHFQLDEIVEAINADFPSCQVKDPGMNPSNSLRTDEAVIAILDPVEPANGERVVFVGVGFPDENFRNADHTESFWRTGGFGQEALAEHQSYLSVSVTAVDDSLASRFRAARLLNVVTAVFAQLPITLALYVKWGGHFVSPEHWQKAAEQAVVGDWPLTAWLSYRGAWDAKFDQSQTWAVGYSVGLKQFLPYELQMEAAPLKPTDVMGVLLAAAWMPLQGGSVLNEGDTIGVEEVVRYRIRQRRHSDGSPSDIFVLLHPDSPIDEEAVFGPRPGVPTPVEAPFIRNPKKNFMQRLLGRN</sequence>
<reference evidence="2 3" key="1">
    <citation type="submission" date="2017-03" db="EMBL/GenBank/DDBJ databases">
        <authorList>
            <person name="Afonso C.L."/>
            <person name="Miller P.J."/>
            <person name="Scott M.A."/>
            <person name="Spackman E."/>
            <person name="Goraichik I."/>
            <person name="Dimitrov K.M."/>
            <person name="Suarez D.L."/>
            <person name="Swayne D.E."/>
        </authorList>
    </citation>
    <scope>NUCLEOTIDE SEQUENCE [LARGE SCALE GENOMIC DNA]</scope>
    <source>
        <strain evidence="2 3">CECT 7639</strain>
    </source>
</reference>
<accession>A0A1Y5TI57</accession>
<gene>
    <name evidence="2" type="ORF">TRL7639_03502</name>
</gene>
<dbReference type="OrthoDB" id="7826666at2"/>
<organism evidence="2 3">
    <name type="scientific">Falsiruegeria litorea R37</name>
    <dbReference type="NCBI Taxonomy" id="1200284"/>
    <lineage>
        <taxon>Bacteria</taxon>
        <taxon>Pseudomonadati</taxon>
        <taxon>Pseudomonadota</taxon>
        <taxon>Alphaproteobacteria</taxon>
        <taxon>Rhodobacterales</taxon>
        <taxon>Roseobacteraceae</taxon>
        <taxon>Falsiruegeria</taxon>
    </lineage>
</organism>
<dbReference type="EMBL" id="FWFO01000003">
    <property type="protein sequence ID" value="SLN62575.1"/>
    <property type="molecule type" value="Genomic_DNA"/>
</dbReference>
<dbReference type="InterPro" id="IPR025357">
    <property type="entry name" value="DUF4261"/>
</dbReference>
<keyword evidence="3" id="KW-1185">Reference proteome</keyword>
<name>A0A1Y5TI57_9RHOB</name>
<protein>
    <recommendedName>
        <fullName evidence="1">DUF4261 domain-containing protein</fullName>
    </recommendedName>
</protein>
<proteinExistence type="predicted"/>
<evidence type="ECO:0000313" key="3">
    <source>
        <dbReference type="Proteomes" id="UP000193077"/>
    </source>
</evidence>
<evidence type="ECO:0000313" key="2">
    <source>
        <dbReference type="EMBL" id="SLN62575.1"/>
    </source>
</evidence>